<dbReference type="InterPro" id="IPR050324">
    <property type="entry name" value="CDP-alcohol_PTase-I"/>
</dbReference>
<dbReference type="Gene3D" id="1.20.120.1760">
    <property type="match status" value="1"/>
</dbReference>
<evidence type="ECO:0000256" key="11">
    <source>
        <dbReference type="NCBIfam" id="TIGR00560"/>
    </source>
</evidence>
<evidence type="ECO:0000313" key="14">
    <source>
        <dbReference type="EMBL" id="VEU60802.1"/>
    </source>
</evidence>
<dbReference type="Pfam" id="PF01066">
    <property type="entry name" value="CDP-OH_P_transf"/>
    <property type="match status" value="1"/>
</dbReference>
<feature type="transmembrane region" description="Helical" evidence="13">
    <location>
        <begin position="166"/>
        <end position="186"/>
    </location>
</feature>
<evidence type="ECO:0000256" key="12">
    <source>
        <dbReference type="RuleBase" id="RU003750"/>
    </source>
</evidence>
<feature type="transmembrane region" description="Helical" evidence="13">
    <location>
        <begin position="206"/>
        <end position="231"/>
    </location>
</feature>
<comment type="subcellular location">
    <subcellularLocation>
        <location evidence="1">Membrane</location>
        <topology evidence="1">Multi-pass membrane protein</topology>
    </subcellularLocation>
</comment>
<keyword evidence="9" id="KW-0594">Phospholipid biosynthesis</keyword>
<evidence type="ECO:0000256" key="2">
    <source>
        <dbReference type="ARBA" id="ARBA00010441"/>
    </source>
</evidence>
<evidence type="ECO:0000256" key="9">
    <source>
        <dbReference type="ARBA" id="ARBA00023209"/>
    </source>
</evidence>
<name>A0A449A9E7_9BACT</name>
<dbReference type="GO" id="GO:0016020">
    <property type="term" value="C:membrane"/>
    <property type="evidence" value="ECO:0007669"/>
    <property type="project" value="UniProtKB-SubCell"/>
</dbReference>
<evidence type="ECO:0000256" key="5">
    <source>
        <dbReference type="ARBA" id="ARBA00022692"/>
    </source>
</evidence>
<gene>
    <name evidence="14" type="primary">pgsA</name>
    <name evidence="14" type="ORF">NCTC10122_00404</name>
</gene>
<dbReference type="PROSITE" id="PS51257">
    <property type="entry name" value="PROKAR_LIPOPROTEIN"/>
    <property type="match status" value="1"/>
</dbReference>
<dbReference type="PANTHER" id="PTHR14269:SF62">
    <property type="entry name" value="CDP-DIACYLGLYCEROL--GLYCEROL-3-PHOSPHATE 3-PHOSPHATIDYLTRANSFERASE 1, CHLOROPLASTIC"/>
    <property type="match status" value="1"/>
</dbReference>
<feature type="transmembrane region" description="Helical" evidence="13">
    <location>
        <begin position="58"/>
        <end position="81"/>
    </location>
</feature>
<dbReference type="GO" id="GO:0046474">
    <property type="term" value="P:glycerophospholipid biosynthetic process"/>
    <property type="evidence" value="ECO:0007669"/>
    <property type="project" value="TreeGrafter"/>
</dbReference>
<evidence type="ECO:0000313" key="15">
    <source>
        <dbReference type="Proteomes" id="UP000290942"/>
    </source>
</evidence>
<evidence type="ECO:0000256" key="13">
    <source>
        <dbReference type="SAM" id="Phobius"/>
    </source>
</evidence>
<evidence type="ECO:0000256" key="7">
    <source>
        <dbReference type="ARBA" id="ARBA00023098"/>
    </source>
</evidence>
<reference evidence="14 15" key="1">
    <citation type="submission" date="2019-01" db="EMBL/GenBank/DDBJ databases">
        <authorList>
            <consortium name="Pathogen Informatics"/>
        </authorList>
    </citation>
    <scope>NUCLEOTIDE SEQUENCE [LARGE SCALE GENOMIC DNA]</scope>
    <source>
        <strain evidence="14 15">NCTC10122</strain>
    </source>
</reference>
<dbReference type="Proteomes" id="UP000290942">
    <property type="component" value="Chromosome"/>
</dbReference>
<dbReference type="PROSITE" id="PS00379">
    <property type="entry name" value="CDP_ALCOHOL_P_TRANSF"/>
    <property type="match status" value="1"/>
</dbReference>
<evidence type="ECO:0000256" key="8">
    <source>
        <dbReference type="ARBA" id="ARBA00023136"/>
    </source>
</evidence>
<dbReference type="InterPro" id="IPR048254">
    <property type="entry name" value="CDP_ALCOHOL_P_TRANSF_CS"/>
</dbReference>
<keyword evidence="7" id="KW-0443">Lipid metabolism</keyword>
<evidence type="ECO:0000256" key="1">
    <source>
        <dbReference type="ARBA" id="ARBA00004141"/>
    </source>
</evidence>
<evidence type="ECO:0000256" key="10">
    <source>
        <dbReference type="ARBA" id="ARBA00023264"/>
    </source>
</evidence>
<accession>A0A449A9E7</accession>
<evidence type="ECO:0000256" key="4">
    <source>
        <dbReference type="ARBA" id="ARBA00022679"/>
    </source>
</evidence>
<keyword evidence="6 13" id="KW-1133">Transmembrane helix</keyword>
<dbReference type="RefSeq" id="WP_129687700.1">
    <property type="nucleotide sequence ID" value="NZ_LR214970.1"/>
</dbReference>
<dbReference type="AlphaFoldDB" id="A0A449A9E7"/>
<proteinExistence type="inferred from homology"/>
<evidence type="ECO:0000256" key="6">
    <source>
        <dbReference type="ARBA" id="ARBA00022989"/>
    </source>
</evidence>
<keyword evidence="3" id="KW-0444">Lipid biosynthesis</keyword>
<dbReference type="GO" id="GO:0008444">
    <property type="term" value="F:CDP-diacylglycerol-glycerol-3-phosphate 3-phosphatidyltransferase activity"/>
    <property type="evidence" value="ECO:0007669"/>
    <property type="project" value="UniProtKB-UniRule"/>
</dbReference>
<feature type="transmembrane region" description="Helical" evidence="13">
    <location>
        <begin position="126"/>
        <end position="145"/>
    </location>
</feature>
<keyword evidence="8 13" id="KW-0472">Membrane</keyword>
<keyword evidence="4 12" id="KW-0808">Transferase</keyword>
<dbReference type="PANTHER" id="PTHR14269">
    <property type="entry name" value="CDP-DIACYLGLYCEROL--GLYCEROL-3-PHOSPHATE 3-PHOSPHATIDYLTRANSFERASE-RELATED"/>
    <property type="match status" value="1"/>
</dbReference>
<keyword evidence="5 13" id="KW-0812">Transmembrane</keyword>
<protein>
    <recommendedName>
        <fullName evidence="11">CDP-diacylglycerol--glycerol-3-phosphate 3-phosphatidyltransferase</fullName>
        <ecNumber evidence="11">2.7.8.5</ecNumber>
    </recommendedName>
</protein>
<evidence type="ECO:0000256" key="3">
    <source>
        <dbReference type="ARBA" id="ARBA00022516"/>
    </source>
</evidence>
<organism evidence="14 15">
    <name type="scientific">Mycoplasmopsis bovigenitalium</name>
    <dbReference type="NCBI Taxonomy" id="2112"/>
    <lineage>
        <taxon>Bacteria</taxon>
        <taxon>Bacillati</taxon>
        <taxon>Mycoplasmatota</taxon>
        <taxon>Mycoplasmoidales</taxon>
        <taxon>Metamycoplasmataceae</taxon>
        <taxon>Mycoplasmopsis</taxon>
    </lineage>
</organism>
<dbReference type="InterPro" id="IPR000462">
    <property type="entry name" value="CDP-OH_P_trans"/>
</dbReference>
<comment type="similarity">
    <text evidence="2 12">Belongs to the CDP-alcohol phosphatidyltransferase class-I family.</text>
</comment>
<dbReference type="NCBIfam" id="TIGR00560">
    <property type="entry name" value="pgsA"/>
    <property type="match status" value="1"/>
</dbReference>
<dbReference type="EMBL" id="LR214970">
    <property type="protein sequence ID" value="VEU60802.1"/>
    <property type="molecule type" value="Genomic_DNA"/>
</dbReference>
<feature type="transmembrane region" description="Helical" evidence="13">
    <location>
        <begin position="12"/>
        <end position="33"/>
    </location>
</feature>
<keyword evidence="10" id="KW-1208">Phospholipid metabolism</keyword>
<sequence length="276" mass="31432">MKFKELNTPNKLTIIRIILVAPFIILGCLYLILQEFVAPSLSNTSGNIDSLFNIDKQIFVWGIVSRIILVLMFLIFLAAMLTDYFDGKIARKRNLITSFGKLWDPIADKLITTSALIFLAVITRGYASFIIVTLLILRDLIVDGCRVVMKEHRQDISASIWGKIKTIVLTVAVCWILFFNIVWPSLDVVGFMSTKTDVLNNSWIRILIWFVVNIPLLAALVLSFISAFFYIKKASKLTNHSQIHRGAEDYNIHPSYKSKFKDEEPAQIVEQDDNSK</sequence>
<dbReference type="EC" id="2.7.8.5" evidence="11"/>
<dbReference type="InterPro" id="IPR043130">
    <property type="entry name" value="CDP-OH_PTrfase_TM_dom"/>
</dbReference>
<dbReference type="InterPro" id="IPR004570">
    <property type="entry name" value="Phosphatidylglycerol_P_synth"/>
</dbReference>